<reference evidence="1" key="1">
    <citation type="submission" date="2019-05" db="EMBL/GenBank/DDBJ databases">
        <authorList>
            <person name="Lianzixin W."/>
        </authorList>
    </citation>
    <scope>NUCLEOTIDE SEQUENCE</scope>
    <source>
        <strain evidence="1">EC11</strain>
    </source>
</reference>
<organism evidence="1 2">
    <name type="scientific">Flavobacterium jejuense</name>
    <dbReference type="NCBI Taxonomy" id="1544455"/>
    <lineage>
        <taxon>Bacteria</taxon>
        <taxon>Pseudomonadati</taxon>
        <taxon>Bacteroidota</taxon>
        <taxon>Flavobacteriia</taxon>
        <taxon>Flavobacteriales</taxon>
        <taxon>Flavobacteriaceae</taxon>
        <taxon>Flavobacterium</taxon>
    </lineage>
</organism>
<dbReference type="RefSeq" id="WP_140963221.1">
    <property type="nucleotide sequence ID" value="NZ_VEVQ02000009.1"/>
</dbReference>
<gene>
    <name evidence="1" type="ORF">FIA58_014585</name>
</gene>
<dbReference type="Proteomes" id="UP000817854">
    <property type="component" value="Unassembled WGS sequence"/>
</dbReference>
<keyword evidence="2" id="KW-1185">Reference proteome</keyword>
<evidence type="ECO:0000313" key="1">
    <source>
        <dbReference type="EMBL" id="NHN26909.1"/>
    </source>
</evidence>
<protein>
    <recommendedName>
        <fullName evidence="3">EcsC protein family protein</fullName>
    </recommendedName>
</protein>
<comment type="caution">
    <text evidence="1">The sequence shown here is derived from an EMBL/GenBank/DDBJ whole genome shotgun (WGS) entry which is preliminary data.</text>
</comment>
<reference evidence="1" key="2">
    <citation type="submission" date="2020-02" db="EMBL/GenBank/DDBJ databases">
        <title>Flavobacterium profundi sp. nov., isolated from a deep-sea seamount.</title>
        <authorList>
            <person name="Zhang D.-C."/>
        </authorList>
    </citation>
    <scope>NUCLEOTIDE SEQUENCE</scope>
    <source>
        <strain evidence="1">EC11</strain>
    </source>
</reference>
<evidence type="ECO:0000313" key="2">
    <source>
        <dbReference type="Proteomes" id="UP000817854"/>
    </source>
</evidence>
<name>A0ABX0IST9_9FLAO</name>
<proteinExistence type="predicted"/>
<dbReference type="EMBL" id="VEVQ02000009">
    <property type="protein sequence ID" value="NHN26909.1"/>
    <property type="molecule type" value="Genomic_DNA"/>
</dbReference>
<evidence type="ECO:0008006" key="3">
    <source>
        <dbReference type="Google" id="ProtNLM"/>
    </source>
</evidence>
<sequence>MKKVDQNQLLDEKIRLLKKKQLNDFSVLKEQFFVTAESLKPVNIIKETIHDFKNSKDIKNSLLESALGIAGGFVTRKMIIGKSSNIFKKISATVIQYLVSNFITNKAEKININEKDIQNSAN</sequence>
<accession>A0ABX0IST9</accession>